<evidence type="ECO:0000259" key="4">
    <source>
        <dbReference type="PROSITE" id="PS50102"/>
    </source>
</evidence>
<keyword evidence="3" id="KW-0694">RNA-binding</keyword>
<dbReference type="EMBL" id="JAULJE010000009">
    <property type="protein sequence ID" value="KAK1339004.1"/>
    <property type="molecule type" value="Genomic_DNA"/>
</dbReference>
<dbReference type="PROSITE" id="PS50102">
    <property type="entry name" value="RRM"/>
    <property type="match status" value="1"/>
</dbReference>
<dbReference type="PANTHER" id="PTHR48033:SF1">
    <property type="entry name" value="HETEROGENEOUS NUCLEAR RIBONUCLEOPROTEIN A_B"/>
    <property type="match status" value="1"/>
</dbReference>
<dbReference type="GO" id="GO:0000785">
    <property type="term" value="C:chromatin"/>
    <property type="evidence" value="ECO:0007669"/>
    <property type="project" value="TreeGrafter"/>
</dbReference>
<dbReference type="AlphaFoldDB" id="A0AA40HX51"/>
<evidence type="ECO:0000313" key="5">
    <source>
        <dbReference type="EMBL" id="KAK1339004.1"/>
    </source>
</evidence>
<dbReference type="GO" id="GO:0005654">
    <property type="term" value="C:nucleoplasm"/>
    <property type="evidence" value="ECO:0007669"/>
    <property type="project" value="TreeGrafter"/>
</dbReference>
<dbReference type="Proteomes" id="UP001177744">
    <property type="component" value="Unassembled WGS sequence"/>
</dbReference>
<sequence>MDPNTGRQEDAASVKVLGRLDGHIIDPKKAMAMKEPMKKFFVGGLNPEATEKKIREFLGKFGEIKAIDHPMDPKSNKRQGFVFITFKEEDALKLVWLSG</sequence>
<accession>A0AA40HX51</accession>
<protein>
    <recommendedName>
        <fullName evidence="4">RRM domain-containing protein</fullName>
    </recommendedName>
</protein>
<organism evidence="5 6">
    <name type="scientific">Cnephaeus nilssonii</name>
    <name type="common">Northern bat</name>
    <name type="synonym">Eptesicus nilssonii</name>
    <dbReference type="NCBI Taxonomy" id="3371016"/>
    <lineage>
        <taxon>Eukaryota</taxon>
        <taxon>Metazoa</taxon>
        <taxon>Chordata</taxon>
        <taxon>Craniata</taxon>
        <taxon>Vertebrata</taxon>
        <taxon>Euteleostomi</taxon>
        <taxon>Mammalia</taxon>
        <taxon>Eutheria</taxon>
        <taxon>Laurasiatheria</taxon>
        <taxon>Chiroptera</taxon>
        <taxon>Yangochiroptera</taxon>
        <taxon>Vespertilionidae</taxon>
        <taxon>Cnephaeus</taxon>
    </lineage>
</organism>
<reference evidence="5" key="1">
    <citation type="submission" date="2023-06" db="EMBL/GenBank/DDBJ databases">
        <title>Reference genome for the Northern bat (Eptesicus nilssonii), a most northern bat species.</title>
        <authorList>
            <person name="Laine V.N."/>
            <person name="Pulliainen A.T."/>
            <person name="Lilley T.M."/>
        </authorList>
    </citation>
    <scope>NUCLEOTIDE SEQUENCE</scope>
    <source>
        <strain evidence="5">BLF_Eptnil</strain>
        <tissue evidence="5">Kidney</tissue>
    </source>
</reference>
<evidence type="ECO:0000256" key="2">
    <source>
        <dbReference type="ARBA" id="ARBA00023242"/>
    </source>
</evidence>
<dbReference type="Pfam" id="PF00076">
    <property type="entry name" value="RRM_1"/>
    <property type="match status" value="1"/>
</dbReference>
<name>A0AA40HX51_CNENI</name>
<feature type="domain" description="RRM" evidence="4">
    <location>
        <begin position="38"/>
        <end position="99"/>
    </location>
</feature>
<evidence type="ECO:0000256" key="1">
    <source>
        <dbReference type="ARBA" id="ARBA00004123"/>
    </source>
</evidence>
<dbReference type="SMART" id="SM00360">
    <property type="entry name" value="RRM"/>
    <property type="match status" value="1"/>
</dbReference>
<proteinExistence type="predicted"/>
<dbReference type="Gene3D" id="3.30.70.330">
    <property type="match status" value="1"/>
</dbReference>
<evidence type="ECO:0000313" key="6">
    <source>
        <dbReference type="Proteomes" id="UP001177744"/>
    </source>
</evidence>
<gene>
    <name evidence="5" type="ORF">QTO34_019673</name>
</gene>
<evidence type="ECO:0000256" key="3">
    <source>
        <dbReference type="PROSITE-ProRule" id="PRU00176"/>
    </source>
</evidence>
<comment type="caution">
    <text evidence="5">The sequence shown here is derived from an EMBL/GenBank/DDBJ whole genome shotgun (WGS) entry which is preliminary data.</text>
</comment>
<dbReference type="InterPro" id="IPR035979">
    <property type="entry name" value="RBD_domain_sf"/>
</dbReference>
<dbReference type="GO" id="GO:0010468">
    <property type="term" value="P:regulation of gene expression"/>
    <property type="evidence" value="ECO:0007669"/>
    <property type="project" value="TreeGrafter"/>
</dbReference>
<dbReference type="PANTHER" id="PTHR48033">
    <property type="entry name" value="RNA-BINDING (RRM/RBD/RNP MOTIFS) FAMILY PROTEIN"/>
    <property type="match status" value="1"/>
</dbReference>
<dbReference type="SUPFAM" id="SSF54928">
    <property type="entry name" value="RNA-binding domain, RBD"/>
    <property type="match status" value="1"/>
</dbReference>
<keyword evidence="2" id="KW-0539">Nucleus</keyword>
<keyword evidence="6" id="KW-1185">Reference proteome</keyword>
<comment type="subcellular location">
    <subcellularLocation>
        <location evidence="1">Nucleus</location>
    </subcellularLocation>
</comment>
<dbReference type="InterPro" id="IPR000504">
    <property type="entry name" value="RRM_dom"/>
</dbReference>
<dbReference type="GO" id="GO:0003723">
    <property type="term" value="F:RNA binding"/>
    <property type="evidence" value="ECO:0007669"/>
    <property type="project" value="UniProtKB-UniRule"/>
</dbReference>
<dbReference type="InterPro" id="IPR012677">
    <property type="entry name" value="Nucleotide-bd_a/b_plait_sf"/>
</dbReference>